<dbReference type="InterPro" id="IPR011990">
    <property type="entry name" value="TPR-like_helical_dom_sf"/>
</dbReference>
<reference evidence="5 6" key="1">
    <citation type="journal article" date="2018" name="Nat. Biotechnol.">
        <title>A standardized bacterial taxonomy based on genome phylogeny substantially revises the tree of life.</title>
        <authorList>
            <person name="Parks D.H."/>
            <person name="Chuvochina M."/>
            <person name="Waite D.W."/>
            <person name="Rinke C."/>
            <person name="Skarshewski A."/>
            <person name="Chaumeil P.A."/>
            <person name="Hugenholtz P."/>
        </authorList>
    </citation>
    <scope>NUCLEOTIDE SEQUENCE [LARGE SCALE GENOMIC DNA]</scope>
    <source>
        <strain evidence="5">UBA10227</strain>
    </source>
</reference>
<keyword evidence="1" id="KW-0802">TPR repeat</keyword>
<sequence length="249" mass="28384">MKKLVYILVFLLSFITTAQNISLFEQGNALYNDGNYEQAILKYENILENGEHSAELYFNLANAHYKLNHIAPSIYYYEKALQLAPNDKEIKNNAAFARNMTIDAIDSVPEVGLSNYIKKVTNTFGFNTWAKLAIAFISIFVVLFLTYYFAYSTTKKRLAFVSSMLSLGFTCLALIFAFHKFNLDKKDQPAIIFAQESQVKSEPNLRSTEAFILHEGTKVQILDTVNNWKKIKLSDGKTGWILKQDIKAL</sequence>
<dbReference type="PROSITE" id="PS50005">
    <property type="entry name" value="TPR"/>
    <property type="match status" value="1"/>
</dbReference>
<dbReference type="SUPFAM" id="SSF48452">
    <property type="entry name" value="TPR-like"/>
    <property type="match status" value="1"/>
</dbReference>
<evidence type="ECO:0000259" key="4">
    <source>
        <dbReference type="PROSITE" id="PS51781"/>
    </source>
</evidence>
<keyword evidence="3" id="KW-0732">Signal</keyword>
<keyword evidence="2" id="KW-0812">Transmembrane</keyword>
<dbReference type="Proteomes" id="UP000263268">
    <property type="component" value="Unassembled WGS sequence"/>
</dbReference>
<feature type="transmembrane region" description="Helical" evidence="2">
    <location>
        <begin position="129"/>
        <end position="151"/>
    </location>
</feature>
<dbReference type="PROSITE" id="PS51781">
    <property type="entry name" value="SH3B"/>
    <property type="match status" value="1"/>
</dbReference>
<accession>A0A3D6BPG7</accession>
<dbReference type="SMART" id="SM00028">
    <property type="entry name" value="TPR"/>
    <property type="match status" value="2"/>
</dbReference>
<comment type="caution">
    <text evidence="5">The sequence shown here is derived from an EMBL/GenBank/DDBJ whole genome shotgun (WGS) entry which is preliminary data.</text>
</comment>
<dbReference type="Gene3D" id="1.25.40.10">
    <property type="entry name" value="Tetratricopeptide repeat domain"/>
    <property type="match status" value="1"/>
</dbReference>
<dbReference type="InterPro" id="IPR003646">
    <property type="entry name" value="SH3-like_bac-type"/>
</dbReference>
<evidence type="ECO:0000313" key="5">
    <source>
        <dbReference type="EMBL" id="HCY81083.1"/>
    </source>
</evidence>
<keyword evidence="2" id="KW-0472">Membrane</keyword>
<dbReference type="AlphaFoldDB" id="A0A3D6BPG7"/>
<dbReference type="InterPro" id="IPR019734">
    <property type="entry name" value="TPR_rpt"/>
</dbReference>
<protein>
    <submittedName>
        <fullName evidence="5">Ion channel protein</fullName>
    </submittedName>
</protein>
<feature type="domain" description="SH3b" evidence="4">
    <location>
        <begin position="187"/>
        <end position="249"/>
    </location>
</feature>
<name>A0A3D6BPG7_9FLAO</name>
<dbReference type="Pfam" id="PF13432">
    <property type="entry name" value="TPR_16"/>
    <property type="match status" value="1"/>
</dbReference>
<feature type="chain" id="PRO_5030075703" evidence="3">
    <location>
        <begin position="19"/>
        <end position="249"/>
    </location>
</feature>
<keyword evidence="2" id="KW-1133">Transmembrane helix</keyword>
<feature type="signal peptide" evidence="3">
    <location>
        <begin position="1"/>
        <end position="18"/>
    </location>
</feature>
<dbReference type="PROSITE" id="PS50293">
    <property type="entry name" value="TPR_REGION"/>
    <property type="match status" value="1"/>
</dbReference>
<feature type="repeat" description="TPR" evidence="1">
    <location>
        <begin position="54"/>
        <end position="87"/>
    </location>
</feature>
<evidence type="ECO:0000256" key="2">
    <source>
        <dbReference type="SAM" id="Phobius"/>
    </source>
</evidence>
<gene>
    <name evidence="5" type="ORF">DHV22_05455</name>
</gene>
<dbReference type="Gene3D" id="2.30.30.40">
    <property type="entry name" value="SH3 Domains"/>
    <property type="match status" value="1"/>
</dbReference>
<proteinExistence type="predicted"/>
<dbReference type="SMART" id="SM00287">
    <property type="entry name" value="SH3b"/>
    <property type="match status" value="1"/>
</dbReference>
<evidence type="ECO:0000256" key="1">
    <source>
        <dbReference type="PROSITE-ProRule" id="PRU00339"/>
    </source>
</evidence>
<organism evidence="5 6">
    <name type="scientific">Xanthomarina gelatinilytica</name>
    <dbReference type="NCBI Taxonomy" id="1137281"/>
    <lineage>
        <taxon>Bacteria</taxon>
        <taxon>Pseudomonadati</taxon>
        <taxon>Bacteroidota</taxon>
        <taxon>Flavobacteriia</taxon>
        <taxon>Flavobacteriales</taxon>
        <taxon>Flavobacteriaceae</taxon>
        <taxon>Xanthomarina</taxon>
    </lineage>
</organism>
<dbReference type="EMBL" id="DPRK01000093">
    <property type="protein sequence ID" value="HCY81083.1"/>
    <property type="molecule type" value="Genomic_DNA"/>
</dbReference>
<evidence type="ECO:0000256" key="3">
    <source>
        <dbReference type="SAM" id="SignalP"/>
    </source>
</evidence>
<feature type="transmembrane region" description="Helical" evidence="2">
    <location>
        <begin position="158"/>
        <end position="178"/>
    </location>
</feature>
<evidence type="ECO:0000313" key="6">
    <source>
        <dbReference type="Proteomes" id="UP000263268"/>
    </source>
</evidence>
<dbReference type="Pfam" id="PF08239">
    <property type="entry name" value="SH3_3"/>
    <property type="match status" value="1"/>
</dbReference>